<dbReference type="PANTHER" id="PTHR19359">
    <property type="entry name" value="CYTOCHROME B5"/>
    <property type="match status" value="1"/>
</dbReference>
<comment type="caution">
    <text evidence="17">The sequence shown here is derived from an EMBL/GenBank/DDBJ whole genome shotgun (WGS) entry which is preliminary data.</text>
</comment>
<evidence type="ECO:0000256" key="13">
    <source>
        <dbReference type="ARBA" id="ARBA00039806"/>
    </source>
</evidence>
<dbReference type="SUPFAM" id="SSF55856">
    <property type="entry name" value="Cytochrome b5-like heme/steroid binding domain"/>
    <property type="match status" value="1"/>
</dbReference>
<dbReference type="InterPro" id="IPR050668">
    <property type="entry name" value="Cytochrome_b5"/>
</dbReference>
<dbReference type="AlphaFoldDB" id="A0AA40I7W8"/>
<sequence length="276" mass="31063">MSAAHRDKTMPTDKNSSPVFRNGQPSDKAVKYYTLEEIQKHNHSKSTWLILHHKVYDVTKFLEEHPGGEEVLREQAGGDATENFEDVGHSMDARELSKTYIIGELHPDDRPKITKPTVSALRRQLQRTCCVELRLNADLHTTACVANGFLFCALRPCRDEMLLPPYLMAPFLCDSNAFAGVDFKRMRLNTFASLEKFLSHEALVIQLFGEVCIFQSHLSSLSLSDKNSRKLLGGRQAGTVTDPSTQGVLFWRFWDDSVRKLSLLRLTQILAGGPTG</sequence>
<keyword evidence="18" id="KW-1185">Reference proteome</keyword>
<dbReference type="InterPro" id="IPR018506">
    <property type="entry name" value="Cyt_B5_heme-BS"/>
</dbReference>
<keyword evidence="3 14" id="KW-0349">Heme</keyword>
<dbReference type="Gene3D" id="3.10.120.10">
    <property type="entry name" value="Cytochrome b5-like heme/steroid binding domain"/>
    <property type="match status" value="1"/>
</dbReference>
<dbReference type="PANTHER" id="PTHR19359:SF150">
    <property type="entry name" value="CYTOCHROME B5"/>
    <property type="match status" value="1"/>
</dbReference>
<dbReference type="InterPro" id="IPR036400">
    <property type="entry name" value="Cyt_B5-like_heme/steroid_sf"/>
</dbReference>
<evidence type="ECO:0000256" key="10">
    <source>
        <dbReference type="ARBA" id="ARBA00023136"/>
    </source>
</evidence>
<dbReference type="PROSITE" id="PS50255">
    <property type="entry name" value="CYTOCHROME_B5_2"/>
    <property type="match status" value="1"/>
</dbReference>
<keyword evidence="7" id="KW-0492">Microsome</keyword>
<evidence type="ECO:0000256" key="6">
    <source>
        <dbReference type="ARBA" id="ARBA00022824"/>
    </source>
</evidence>
<keyword evidence="6" id="KW-0256">Endoplasmic reticulum</keyword>
<evidence type="ECO:0000256" key="14">
    <source>
        <dbReference type="RuleBase" id="RU362121"/>
    </source>
</evidence>
<evidence type="ECO:0000256" key="8">
    <source>
        <dbReference type="ARBA" id="ARBA00022982"/>
    </source>
</evidence>
<gene>
    <name evidence="17" type="ORF">QTO34_014611</name>
</gene>
<evidence type="ECO:0000256" key="3">
    <source>
        <dbReference type="ARBA" id="ARBA00022617"/>
    </source>
</evidence>
<evidence type="ECO:0000256" key="9">
    <source>
        <dbReference type="ARBA" id="ARBA00023004"/>
    </source>
</evidence>
<dbReference type="Proteomes" id="UP001177744">
    <property type="component" value="Unassembled WGS sequence"/>
</dbReference>
<reference evidence="17" key="1">
    <citation type="submission" date="2023-06" db="EMBL/GenBank/DDBJ databases">
        <title>Reference genome for the Northern bat (Eptesicus nilssonii), a most northern bat species.</title>
        <authorList>
            <person name="Laine V.N."/>
            <person name="Pulliainen A.T."/>
            <person name="Lilley T.M."/>
        </authorList>
    </citation>
    <scope>NUCLEOTIDE SEQUENCE</scope>
    <source>
        <strain evidence="17">BLF_Eptnil</strain>
        <tissue evidence="17">Kidney</tissue>
    </source>
</reference>
<keyword evidence="9 14" id="KW-0408">Iron</keyword>
<keyword evidence="10" id="KW-0472">Membrane</keyword>
<dbReference type="GO" id="GO:0005789">
    <property type="term" value="C:endoplasmic reticulum membrane"/>
    <property type="evidence" value="ECO:0007669"/>
    <property type="project" value="UniProtKB-SubCell"/>
</dbReference>
<evidence type="ECO:0000256" key="15">
    <source>
        <dbReference type="SAM" id="MobiDB-lite"/>
    </source>
</evidence>
<evidence type="ECO:0000256" key="11">
    <source>
        <dbReference type="ARBA" id="ARBA00037877"/>
    </source>
</evidence>
<dbReference type="PRINTS" id="PR00363">
    <property type="entry name" value="CYTOCHROMEB5"/>
</dbReference>
<dbReference type="Pfam" id="PF00173">
    <property type="entry name" value="Cyt-b5"/>
    <property type="match status" value="1"/>
</dbReference>
<comment type="subcellular location">
    <subcellularLocation>
        <location evidence="1">Endoplasmic reticulum membrane</location>
        <topology evidence="1">Single-pass membrane protein</topology>
        <orientation evidence="1">Cytoplasmic side</orientation>
    </subcellularLocation>
    <subcellularLocation>
        <location evidence="11">Microsome membrane</location>
        <topology evidence="11">Single-pass membrane protein</topology>
        <orientation evidence="11">Cytoplasmic side</orientation>
    </subcellularLocation>
</comment>
<keyword evidence="4" id="KW-0812">Transmembrane</keyword>
<evidence type="ECO:0000256" key="12">
    <source>
        <dbReference type="ARBA" id="ARBA00038168"/>
    </source>
</evidence>
<keyword evidence="2" id="KW-0813">Transport</keyword>
<organism evidence="17 18">
    <name type="scientific">Cnephaeus nilssonii</name>
    <name type="common">Northern bat</name>
    <name type="synonym">Eptesicus nilssonii</name>
    <dbReference type="NCBI Taxonomy" id="3371016"/>
    <lineage>
        <taxon>Eukaryota</taxon>
        <taxon>Metazoa</taxon>
        <taxon>Chordata</taxon>
        <taxon>Craniata</taxon>
        <taxon>Vertebrata</taxon>
        <taxon>Euteleostomi</taxon>
        <taxon>Mammalia</taxon>
        <taxon>Eutheria</taxon>
        <taxon>Laurasiatheria</taxon>
        <taxon>Chiroptera</taxon>
        <taxon>Yangochiroptera</taxon>
        <taxon>Vespertilionidae</taxon>
        <taxon>Cnephaeus</taxon>
    </lineage>
</organism>
<name>A0AA40I7W8_CNENI</name>
<comment type="similarity">
    <text evidence="12 14">Belongs to the cytochrome b5 family.</text>
</comment>
<dbReference type="FunFam" id="3.10.120.10:FF:000002">
    <property type="entry name" value="Cytochrome b5 type B"/>
    <property type="match status" value="1"/>
</dbReference>
<proteinExistence type="inferred from homology"/>
<keyword evidence="5 14" id="KW-0479">Metal-binding</keyword>
<dbReference type="GO" id="GO:0020037">
    <property type="term" value="F:heme binding"/>
    <property type="evidence" value="ECO:0007669"/>
    <property type="project" value="UniProtKB-UniRule"/>
</dbReference>
<feature type="compositionally biased region" description="Basic and acidic residues" evidence="15">
    <location>
        <begin position="1"/>
        <end position="11"/>
    </location>
</feature>
<evidence type="ECO:0000313" key="17">
    <source>
        <dbReference type="EMBL" id="KAK1344052.1"/>
    </source>
</evidence>
<dbReference type="GO" id="GO:0046872">
    <property type="term" value="F:metal ion binding"/>
    <property type="evidence" value="ECO:0007669"/>
    <property type="project" value="UniProtKB-UniRule"/>
</dbReference>
<feature type="domain" description="Cytochrome b5 heme-binding" evidence="16">
    <location>
        <begin position="30"/>
        <end position="106"/>
    </location>
</feature>
<protein>
    <recommendedName>
        <fullName evidence="13">Cytochrome b5</fullName>
    </recommendedName>
</protein>
<evidence type="ECO:0000256" key="7">
    <source>
        <dbReference type="ARBA" id="ARBA00022848"/>
    </source>
</evidence>
<accession>A0AA40I7W8</accession>
<evidence type="ECO:0000313" key="18">
    <source>
        <dbReference type="Proteomes" id="UP001177744"/>
    </source>
</evidence>
<feature type="compositionally biased region" description="Polar residues" evidence="15">
    <location>
        <begin position="12"/>
        <end position="25"/>
    </location>
</feature>
<evidence type="ECO:0000256" key="5">
    <source>
        <dbReference type="ARBA" id="ARBA00022723"/>
    </source>
</evidence>
<dbReference type="EMBL" id="JAULJE010000004">
    <property type="protein sequence ID" value="KAK1344052.1"/>
    <property type="molecule type" value="Genomic_DNA"/>
</dbReference>
<evidence type="ECO:0000259" key="16">
    <source>
        <dbReference type="PROSITE" id="PS50255"/>
    </source>
</evidence>
<evidence type="ECO:0000256" key="1">
    <source>
        <dbReference type="ARBA" id="ARBA00004131"/>
    </source>
</evidence>
<feature type="region of interest" description="Disordered" evidence="15">
    <location>
        <begin position="1"/>
        <end position="25"/>
    </location>
</feature>
<dbReference type="InterPro" id="IPR001199">
    <property type="entry name" value="Cyt_B5-like_heme/steroid-bd"/>
</dbReference>
<dbReference type="SMART" id="SM01117">
    <property type="entry name" value="Cyt-b5"/>
    <property type="match status" value="1"/>
</dbReference>
<evidence type="ECO:0000256" key="4">
    <source>
        <dbReference type="ARBA" id="ARBA00022692"/>
    </source>
</evidence>
<keyword evidence="8" id="KW-0249">Electron transport</keyword>
<evidence type="ECO:0000256" key="2">
    <source>
        <dbReference type="ARBA" id="ARBA00022448"/>
    </source>
</evidence>
<dbReference type="PROSITE" id="PS00191">
    <property type="entry name" value="CYTOCHROME_B5_1"/>
    <property type="match status" value="1"/>
</dbReference>